<dbReference type="Gene3D" id="1.20.1250.20">
    <property type="entry name" value="MFS general substrate transporter like domains"/>
    <property type="match status" value="2"/>
</dbReference>
<evidence type="ECO:0000256" key="3">
    <source>
        <dbReference type="ARBA" id="ARBA00022475"/>
    </source>
</evidence>
<accession>A0A385TPB4</accession>
<feature type="transmembrane region" description="Helical" evidence="7">
    <location>
        <begin position="293"/>
        <end position="315"/>
    </location>
</feature>
<dbReference type="InterPro" id="IPR036259">
    <property type="entry name" value="MFS_trans_sf"/>
</dbReference>
<feature type="transmembrane region" description="Helical" evidence="7">
    <location>
        <begin position="96"/>
        <end position="117"/>
    </location>
</feature>
<keyword evidence="6 7" id="KW-0472">Membrane</keyword>
<feature type="transmembrane region" description="Helical" evidence="7">
    <location>
        <begin position="129"/>
        <end position="151"/>
    </location>
</feature>
<keyword evidence="2" id="KW-0813">Transport</keyword>
<evidence type="ECO:0000256" key="4">
    <source>
        <dbReference type="ARBA" id="ARBA00022692"/>
    </source>
</evidence>
<organism evidence="9 10">
    <name type="scientific">Paenibacillus lautus</name>
    <name type="common">Bacillus lautus</name>
    <dbReference type="NCBI Taxonomy" id="1401"/>
    <lineage>
        <taxon>Bacteria</taxon>
        <taxon>Bacillati</taxon>
        <taxon>Bacillota</taxon>
        <taxon>Bacilli</taxon>
        <taxon>Bacillales</taxon>
        <taxon>Paenibacillaceae</taxon>
        <taxon>Paenibacillus</taxon>
    </lineage>
</organism>
<feature type="domain" description="Major facilitator superfamily (MFS) profile" evidence="8">
    <location>
        <begin position="5"/>
        <end position="391"/>
    </location>
</feature>
<evidence type="ECO:0000256" key="5">
    <source>
        <dbReference type="ARBA" id="ARBA00022989"/>
    </source>
</evidence>
<dbReference type="InterPro" id="IPR050189">
    <property type="entry name" value="MFS_Efflux_Transporters"/>
</dbReference>
<evidence type="ECO:0000256" key="2">
    <source>
        <dbReference type="ARBA" id="ARBA00022448"/>
    </source>
</evidence>
<dbReference type="Proteomes" id="UP000266552">
    <property type="component" value="Chromosome"/>
</dbReference>
<dbReference type="EMBL" id="CP032412">
    <property type="protein sequence ID" value="AYB42965.1"/>
    <property type="molecule type" value="Genomic_DNA"/>
</dbReference>
<dbReference type="PROSITE" id="PS50850">
    <property type="entry name" value="MFS"/>
    <property type="match status" value="1"/>
</dbReference>
<evidence type="ECO:0000313" key="9">
    <source>
        <dbReference type="EMBL" id="AYB42965.1"/>
    </source>
</evidence>
<keyword evidence="3" id="KW-1003">Cell membrane</keyword>
<dbReference type="RefSeq" id="WP_119847020.1">
    <property type="nucleotide sequence ID" value="NZ_CP032412.1"/>
</dbReference>
<feature type="transmembrane region" description="Helical" evidence="7">
    <location>
        <begin position="157"/>
        <end position="180"/>
    </location>
</feature>
<keyword evidence="5 7" id="KW-1133">Transmembrane helix</keyword>
<dbReference type="GO" id="GO:0022857">
    <property type="term" value="F:transmembrane transporter activity"/>
    <property type="evidence" value="ECO:0007669"/>
    <property type="project" value="InterPro"/>
</dbReference>
<comment type="subcellular location">
    <subcellularLocation>
        <location evidence="1">Cell membrane</location>
        <topology evidence="1">Multi-pass membrane protein</topology>
    </subcellularLocation>
</comment>
<dbReference type="PANTHER" id="PTHR43124:SF10">
    <property type="entry name" value="PURINE EFFLUX PUMP PBUE"/>
    <property type="match status" value="1"/>
</dbReference>
<evidence type="ECO:0000256" key="7">
    <source>
        <dbReference type="SAM" id="Phobius"/>
    </source>
</evidence>
<gene>
    <name evidence="9" type="ORF">D5F53_06575</name>
</gene>
<dbReference type="AlphaFoldDB" id="A0A385TPB4"/>
<sequence>MNRYTIYLLALGVFLTATSELVVSGILYAIADDLHISLAFAGQLITAYSLAFAIGTPFLVSLTARINRKKVLLGSLLLFIAGSLVSFFSTEVWMLMASRVVLGVSSGVYLVAAMGTAAKIVPPETLGRAIGTIVLGFSSAMVLGVPIGIWITNLLNWQSIFLLLALLSLLVAFVLIRLLPDVQGDAPVPFRQQFKVLGSLVIVSALLLTFFRESGNSVLFTYVTAFIQDIFRIAPSGISIIMLGFGLLGAIGSRLGGYGVDRFGAAKVIVLSTLVHIAVFALLPLLAGQSFMGLSLMGIMVMSMFAAGPAVQSYFIQQAPGSSNLVLSINTSIVHLGLAAGAGAGGFMVNTSSTLQYHPWLGGFVLSLGLAAGLVSFSAGRKSPVSIPKSA</sequence>
<name>A0A385TPB4_PAELA</name>
<dbReference type="Pfam" id="PF07690">
    <property type="entry name" value="MFS_1"/>
    <property type="match status" value="1"/>
</dbReference>
<evidence type="ECO:0000259" key="8">
    <source>
        <dbReference type="PROSITE" id="PS50850"/>
    </source>
</evidence>
<keyword evidence="10" id="KW-1185">Reference proteome</keyword>
<feature type="transmembrane region" description="Helical" evidence="7">
    <location>
        <begin position="264"/>
        <end position="287"/>
    </location>
</feature>
<reference evidence="9 10" key="1">
    <citation type="submission" date="2018-09" db="EMBL/GenBank/DDBJ databases">
        <title>Genome Sequence of Paenibacillus lautus Strain E7593-69, Azo Dye-Degrading Bacteria, Isolated from Commercial Tattoo Inks.</title>
        <authorList>
            <person name="Nho S.W."/>
            <person name="Kim S.-J."/>
            <person name="Kweon O."/>
            <person name="Cerniglia C.E."/>
        </authorList>
    </citation>
    <scope>NUCLEOTIDE SEQUENCE [LARGE SCALE GENOMIC DNA]</scope>
    <source>
        <strain evidence="9 10">E7593-69</strain>
    </source>
</reference>
<feature type="transmembrane region" description="Helical" evidence="7">
    <location>
        <begin position="231"/>
        <end position="252"/>
    </location>
</feature>
<dbReference type="GO" id="GO:0005886">
    <property type="term" value="C:plasma membrane"/>
    <property type="evidence" value="ECO:0007669"/>
    <property type="project" value="UniProtKB-SubCell"/>
</dbReference>
<feature type="transmembrane region" description="Helical" evidence="7">
    <location>
        <begin position="327"/>
        <end position="348"/>
    </location>
</feature>
<evidence type="ECO:0000313" key="10">
    <source>
        <dbReference type="Proteomes" id="UP000266552"/>
    </source>
</evidence>
<evidence type="ECO:0000256" key="6">
    <source>
        <dbReference type="ARBA" id="ARBA00023136"/>
    </source>
</evidence>
<dbReference type="PANTHER" id="PTHR43124">
    <property type="entry name" value="PURINE EFFLUX PUMP PBUE"/>
    <property type="match status" value="1"/>
</dbReference>
<keyword evidence="4 7" id="KW-0812">Transmembrane</keyword>
<dbReference type="InterPro" id="IPR011701">
    <property type="entry name" value="MFS"/>
</dbReference>
<feature type="transmembrane region" description="Helical" evidence="7">
    <location>
        <begin position="192"/>
        <end position="211"/>
    </location>
</feature>
<dbReference type="InterPro" id="IPR020846">
    <property type="entry name" value="MFS_dom"/>
</dbReference>
<feature type="transmembrane region" description="Helical" evidence="7">
    <location>
        <begin position="71"/>
        <end position="90"/>
    </location>
</feature>
<feature type="transmembrane region" description="Helical" evidence="7">
    <location>
        <begin position="7"/>
        <end position="30"/>
    </location>
</feature>
<evidence type="ECO:0000256" key="1">
    <source>
        <dbReference type="ARBA" id="ARBA00004651"/>
    </source>
</evidence>
<feature type="transmembrane region" description="Helical" evidence="7">
    <location>
        <begin position="36"/>
        <end position="59"/>
    </location>
</feature>
<proteinExistence type="predicted"/>
<dbReference type="CDD" id="cd17324">
    <property type="entry name" value="MFS_NepI_like"/>
    <property type="match status" value="1"/>
</dbReference>
<protein>
    <submittedName>
        <fullName evidence="9">MFS transporter</fullName>
    </submittedName>
</protein>
<feature type="transmembrane region" description="Helical" evidence="7">
    <location>
        <begin position="360"/>
        <end position="380"/>
    </location>
</feature>
<dbReference type="KEGG" id="plw:D5F53_06575"/>
<dbReference type="SUPFAM" id="SSF103473">
    <property type="entry name" value="MFS general substrate transporter"/>
    <property type="match status" value="1"/>
</dbReference>